<reference evidence="2 5" key="2">
    <citation type="submission" date="2018-01" db="EMBL/GenBank/DDBJ databases">
        <title>Complete genome sequence of Caulobacter flavus RHGG3.</title>
        <authorList>
            <person name="Yang E."/>
        </authorList>
    </citation>
    <scope>NUCLEOTIDE SEQUENCE [LARGE SCALE GENOMIC DNA]</scope>
    <source>
        <strain evidence="2 5">RHGG3</strain>
    </source>
</reference>
<dbReference type="Proteomes" id="UP000281192">
    <property type="component" value="Chromosome"/>
</dbReference>
<keyword evidence="5" id="KW-1185">Reference proteome</keyword>
<organism evidence="3 4">
    <name type="scientific">Caulobacter flavus</name>
    <dbReference type="NCBI Taxonomy" id="1679497"/>
    <lineage>
        <taxon>Bacteria</taxon>
        <taxon>Pseudomonadati</taxon>
        <taxon>Pseudomonadota</taxon>
        <taxon>Alphaproteobacteria</taxon>
        <taxon>Caulobacterales</taxon>
        <taxon>Caulobacteraceae</taxon>
        <taxon>Caulobacter</taxon>
    </lineage>
</organism>
<evidence type="ECO:0000313" key="3">
    <source>
        <dbReference type="EMBL" id="PLR16888.1"/>
    </source>
</evidence>
<evidence type="ECO:0000256" key="1">
    <source>
        <dbReference type="SAM" id="Phobius"/>
    </source>
</evidence>
<protein>
    <submittedName>
        <fullName evidence="3">Uncharacterized protein</fullName>
    </submittedName>
</protein>
<name>A0A2N5CUD8_9CAUL</name>
<gene>
    <name evidence="2" type="ORF">C1707_17200</name>
    <name evidence="3" type="ORF">CFHF_10385</name>
</gene>
<keyword evidence="1" id="KW-0812">Transmembrane</keyword>
<evidence type="ECO:0000313" key="5">
    <source>
        <dbReference type="Proteomes" id="UP000281192"/>
    </source>
</evidence>
<dbReference type="EMBL" id="CP026100">
    <property type="protein sequence ID" value="AYV47853.1"/>
    <property type="molecule type" value="Genomic_DNA"/>
</dbReference>
<feature type="transmembrane region" description="Helical" evidence="1">
    <location>
        <begin position="104"/>
        <end position="123"/>
    </location>
</feature>
<accession>A0A2N5CUD8</accession>
<dbReference type="OrthoDB" id="7190454at2"/>
<reference evidence="3 4" key="1">
    <citation type="submission" date="2017-12" db="EMBL/GenBank/DDBJ databases">
        <title>The genome sequence of Caulobacter flavus CGMCC1 15093.</title>
        <authorList>
            <person name="Gao J."/>
            <person name="Mao X."/>
            <person name="Sun J."/>
        </authorList>
    </citation>
    <scope>NUCLEOTIDE SEQUENCE [LARGE SCALE GENOMIC DNA]</scope>
    <source>
        <strain evidence="3 4">CGMCC1 15093</strain>
    </source>
</reference>
<dbReference type="RefSeq" id="WP_101712945.1">
    <property type="nucleotide sequence ID" value="NZ_CP026100.1"/>
</dbReference>
<keyword evidence="1" id="KW-0472">Membrane</keyword>
<dbReference type="AlphaFoldDB" id="A0A2N5CUD8"/>
<keyword evidence="1" id="KW-1133">Transmembrane helix</keyword>
<evidence type="ECO:0000313" key="4">
    <source>
        <dbReference type="Proteomes" id="UP000234483"/>
    </source>
</evidence>
<proteinExistence type="predicted"/>
<evidence type="ECO:0000313" key="2">
    <source>
        <dbReference type="EMBL" id="AYV47853.1"/>
    </source>
</evidence>
<sequence length="126" mass="13421">MVDRDFDAQLARLFAEPPALADAEAFHQRVERRLDRGWALRRLAIGAAGGVAGLIAVGQLIASRFATDLRAASSEGVSTVDLGVDRVMDQVNQFVATPASVETLWLGAALAAIALAFAVTRLVEEF</sequence>
<dbReference type="EMBL" id="PJRQ01000019">
    <property type="protein sequence ID" value="PLR16888.1"/>
    <property type="molecule type" value="Genomic_DNA"/>
</dbReference>
<dbReference type="KEGG" id="cfh:C1707_17200"/>
<feature type="transmembrane region" description="Helical" evidence="1">
    <location>
        <begin position="43"/>
        <end position="62"/>
    </location>
</feature>
<dbReference type="Proteomes" id="UP000234483">
    <property type="component" value="Unassembled WGS sequence"/>
</dbReference>